<dbReference type="GO" id="GO:0005737">
    <property type="term" value="C:cytoplasm"/>
    <property type="evidence" value="ECO:0007669"/>
    <property type="project" value="TreeGrafter"/>
</dbReference>
<dbReference type="InterPro" id="IPR050216">
    <property type="entry name" value="LRR_domain-containing"/>
</dbReference>
<evidence type="ECO:0000313" key="6">
    <source>
        <dbReference type="Proteomes" id="UP000663845"/>
    </source>
</evidence>
<dbReference type="InterPro" id="IPR001611">
    <property type="entry name" value="Leu-rich_rpt"/>
</dbReference>
<gene>
    <name evidence="4" type="ORF">JYZ213_LOCUS33766</name>
    <name evidence="5" type="ORF">OXD698_LOCUS6203</name>
</gene>
<keyword evidence="3" id="KW-0732">Signal</keyword>
<dbReference type="Proteomes" id="UP000663845">
    <property type="component" value="Unassembled WGS sequence"/>
</dbReference>
<evidence type="ECO:0000256" key="3">
    <source>
        <dbReference type="SAM" id="SignalP"/>
    </source>
</evidence>
<dbReference type="InterPro" id="IPR003591">
    <property type="entry name" value="Leu-rich_rpt_typical-subtyp"/>
</dbReference>
<dbReference type="Proteomes" id="UP000663844">
    <property type="component" value="Unassembled WGS sequence"/>
</dbReference>
<dbReference type="Gene3D" id="3.80.10.10">
    <property type="entry name" value="Ribonuclease Inhibitor"/>
    <property type="match status" value="2"/>
</dbReference>
<dbReference type="EMBL" id="CAJNOG010000654">
    <property type="protein sequence ID" value="CAF1327709.1"/>
    <property type="molecule type" value="Genomic_DNA"/>
</dbReference>
<reference evidence="4" key="1">
    <citation type="submission" date="2021-02" db="EMBL/GenBank/DDBJ databases">
        <authorList>
            <person name="Nowell W R."/>
        </authorList>
    </citation>
    <scope>NUCLEOTIDE SEQUENCE</scope>
</reference>
<sequence length="328" mass="37602">MQMKIFYILQLIYLLQVQFIINANPIHVGKLKNTQEIYCSQKKTDSDIIKLFPFPVQSNPMLPKPSMTYGLMTNGRINSIEIINQKTCIPSIIFCFKNLEKLVINNSSFCDSTKQIGGKMEYLPEQIIKLEKLKTLKISHVNLTFLTDIIGNLSSLTDLTISNTNLRSLPKTVSNLKSLVEITLIKNPYLRSIKTIDGLPALQILVARNCSIQDLPRNLPKLKDLFMSYNNLTSLSGIETLINKANKSQTFEFDNNSIQSIGPEIGHLRTLSRLQLDHNQLHNLPTDMFNMTKLTHLFLRNNTFLPNETQYLKNEFTKRNSTLKIYFD</sequence>
<evidence type="ECO:0000256" key="2">
    <source>
        <dbReference type="ARBA" id="ARBA00022737"/>
    </source>
</evidence>
<evidence type="ECO:0000313" key="4">
    <source>
        <dbReference type="EMBL" id="CAF1327709.1"/>
    </source>
</evidence>
<dbReference type="EMBL" id="CAJOAZ010000266">
    <property type="protein sequence ID" value="CAF3596761.1"/>
    <property type="molecule type" value="Genomic_DNA"/>
</dbReference>
<proteinExistence type="predicted"/>
<feature type="chain" id="PRO_5036227465" evidence="3">
    <location>
        <begin position="24"/>
        <end position="328"/>
    </location>
</feature>
<feature type="signal peptide" evidence="3">
    <location>
        <begin position="1"/>
        <end position="23"/>
    </location>
</feature>
<evidence type="ECO:0000313" key="5">
    <source>
        <dbReference type="EMBL" id="CAF3596761.1"/>
    </source>
</evidence>
<name>A0A815FVG0_9BILA</name>
<keyword evidence="2" id="KW-0677">Repeat</keyword>
<keyword evidence="1" id="KW-0433">Leucine-rich repeat</keyword>
<evidence type="ECO:0000256" key="1">
    <source>
        <dbReference type="ARBA" id="ARBA00022614"/>
    </source>
</evidence>
<comment type="caution">
    <text evidence="4">The sequence shown here is derived from an EMBL/GenBank/DDBJ whole genome shotgun (WGS) entry which is preliminary data.</text>
</comment>
<organism evidence="4 6">
    <name type="scientific">Adineta steineri</name>
    <dbReference type="NCBI Taxonomy" id="433720"/>
    <lineage>
        <taxon>Eukaryota</taxon>
        <taxon>Metazoa</taxon>
        <taxon>Spiralia</taxon>
        <taxon>Gnathifera</taxon>
        <taxon>Rotifera</taxon>
        <taxon>Eurotatoria</taxon>
        <taxon>Bdelloidea</taxon>
        <taxon>Adinetida</taxon>
        <taxon>Adinetidae</taxon>
        <taxon>Adineta</taxon>
    </lineage>
</organism>
<dbReference type="InterPro" id="IPR032675">
    <property type="entry name" value="LRR_dom_sf"/>
</dbReference>
<dbReference type="AlphaFoldDB" id="A0A815FVG0"/>
<dbReference type="PROSITE" id="PS51450">
    <property type="entry name" value="LRR"/>
    <property type="match status" value="1"/>
</dbReference>
<accession>A0A815FVG0</accession>
<dbReference type="SUPFAM" id="SSF52058">
    <property type="entry name" value="L domain-like"/>
    <property type="match status" value="1"/>
</dbReference>
<dbReference type="SMART" id="SM00369">
    <property type="entry name" value="LRR_TYP"/>
    <property type="match status" value="3"/>
</dbReference>
<dbReference type="PANTHER" id="PTHR48051:SF1">
    <property type="entry name" value="RAS SUPPRESSOR PROTEIN 1"/>
    <property type="match status" value="1"/>
</dbReference>
<dbReference type="PANTHER" id="PTHR48051">
    <property type="match status" value="1"/>
</dbReference>
<protein>
    <submittedName>
        <fullName evidence="4">Uncharacterized protein</fullName>
    </submittedName>
</protein>